<organism evidence="1 2">
    <name type="scientific">Sediminispirochaeta smaragdinae (strain DSM 11293 / JCM 15392 / SEBR 4228)</name>
    <name type="common">Spirochaeta smaragdinae</name>
    <dbReference type="NCBI Taxonomy" id="573413"/>
    <lineage>
        <taxon>Bacteria</taxon>
        <taxon>Pseudomonadati</taxon>
        <taxon>Spirochaetota</taxon>
        <taxon>Spirochaetia</taxon>
        <taxon>Spirochaetales</taxon>
        <taxon>Spirochaetaceae</taxon>
        <taxon>Sediminispirochaeta</taxon>
    </lineage>
</organism>
<reference evidence="2" key="1">
    <citation type="journal article" date="2010" name="Stand. Genomic Sci.">
        <title>Complete genome sequence of Spirochaeta smaragdinae type strain (SEBR 4228).</title>
        <authorList>
            <person name="Mavromatis K."/>
            <person name="Yasawong M."/>
            <person name="Chertkov O."/>
            <person name="Lapidus A."/>
            <person name="Lucas S."/>
            <person name="Nolan M."/>
            <person name="Del Rio T.G."/>
            <person name="Tice H."/>
            <person name="Cheng J.F."/>
            <person name="Pitluck S."/>
            <person name="Liolios K."/>
            <person name="Ivanova N."/>
            <person name="Tapia R."/>
            <person name="Han C."/>
            <person name="Bruce D."/>
            <person name="Goodwin L."/>
            <person name="Pati A."/>
            <person name="Chen A."/>
            <person name="Palaniappan K."/>
            <person name="Land M."/>
            <person name="Hauser L."/>
            <person name="Chang Y.J."/>
            <person name="Jeffries C.D."/>
            <person name="Detter J.C."/>
            <person name="Rohde M."/>
            <person name="Brambilla E."/>
            <person name="Spring S."/>
            <person name="Goker M."/>
            <person name="Sikorski J."/>
            <person name="Woyke T."/>
            <person name="Bristow J."/>
            <person name="Eisen J.A."/>
            <person name="Markowitz V."/>
            <person name="Hugenholtz P."/>
            <person name="Klenk H.P."/>
            <person name="Kyrpides N.C."/>
        </authorList>
    </citation>
    <scope>NUCLEOTIDE SEQUENCE [LARGE SCALE GENOMIC DNA]</scope>
    <source>
        <strain evidence="2">DSM 11293 / JCM 15392 / SEBR 4228</strain>
    </source>
</reference>
<dbReference type="EMBL" id="CP002116">
    <property type="protein sequence ID" value="ADK80317.1"/>
    <property type="molecule type" value="Genomic_DNA"/>
</dbReference>
<protein>
    <submittedName>
        <fullName evidence="1">Uncharacterized protein</fullName>
    </submittedName>
</protein>
<proteinExistence type="predicted"/>
<dbReference type="KEGG" id="ssm:Spirs_1188"/>
<dbReference type="HOGENOM" id="CLU_1420671_0_0_12"/>
<sequence length="191" mass="22404">MKPRSRESNVLDRWDSYVYESHSKETIINWALRMKLFRFFRAYGGHANDGDSVDVAIRYADSEDLISIFERIGIRYNRFTTKPEQAVPGTSYTGDEFSRFPRLIPGTRWIEQPCHTVLFGEEVFIWCDLGGIKISIGTGRYNVVEDDILVAERLEKRLMPLKLSYIDPPCRTRHYICPQYYPDLYDRMNGN</sequence>
<dbReference type="Proteomes" id="UP000002318">
    <property type="component" value="Chromosome"/>
</dbReference>
<evidence type="ECO:0000313" key="1">
    <source>
        <dbReference type="EMBL" id="ADK80317.1"/>
    </source>
</evidence>
<accession>E1R2N5</accession>
<keyword evidence="2" id="KW-1185">Reference proteome</keyword>
<dbReference type="eggNOG" id="ENOG50332TE">
    <property type="taxonomic scope" value="Bacteria"/>
</dbReference>
<dbReference type="AlphaFoldDB" id="E1R2N5"/>
<dbReference type="RefSeq" id="WP_013253781.1">
    <property type="nucleotide sequence ID" value="NC_014364.1"/>
</dbReference>
<evidence type="ECO:0000313" key="2">
    <source>
        <dbReference type="Proteomes" id="UP000002318"/>
    </source>
</evidence>
<gene>
    <name evidence="1" type="ordered locus">Spirs_1188</name>
</gene>
<dbReference type="STRING" id="573413.Spirs_1188"/>
<name>E1R2N5_SEDSS</name>
<dbReference type="OrthoDB" id="8443654at2"/>